<sequence>MQIQVNASNGIQNKEALERWADGEIQGILSRFVDDVTRVEVHMSGETPGKSGGGDKRCTMEARLAHHQPVATSHDAPSQDEAFRGALAKLKRVVEHTLARTDNHRARDSIRKDVPTTPE</sequence>
<protein>
    <submittedName>
        <fullName evidence="2">HPF/RaiA family ribosome-associated protein</fullName>
    </submittedName>
</protein>
<dbReference type="Gene3D" id="3.30.160.100">
    <property type="entry name" value="Ribosome hibernation promotion factor-like"/>
    <property type="match status" value="1"/>
</dbReference>
<name>A0ABU8W2B7_9BURK</name>
<gene>
    <name evidence="2" type="ORF">WKW80_19500</name>
</gene>
<feature type="region of interest" description="Disordered" evidence="1">
    <location>
        <begin position="43"/>
        <end position="82"/>
    </location>
</feature>
<evidence type="ECO:0000313" key="2">
    <source>
        <dbReference type="EMBL" id="MEJ8824191.1"/>
    </source>
</evidence>
<evidence type="ECO:0000256" key="1">
    <source>
        <dbReference type="SAM" id="MobiDB-lite"/>
    </source>
</evidence>
<dbReference type="InterPro" id="IPR036567">
    <property type="entry name" value="RHF-like"/>
</dbReference>
<accession>A0ABU8W2B7</accession>
<keyword evidence="3" id="KW-1185">Reference proteome</keyword>
<organism evidence="2 3">
    <name type="scientific">Variovorax humicola</name>
    <dbReference type="NCBI Taxonomy" id="1769758"/>
    <lineage>
        <taxon>Bacteria</taxon>
        <taxon>Pseudomonadati</taxon>
        <taxon>Pseudomonadota</taxon>
        <taxon>Betaproteobacteria</taxon>
        <taxon>Burkholderiales</taxon>
        <taxon>Comamonadaceae</taxon>
        <taxon>Variovorax</taxon>
    </lineage>
</organism>
<dbReference type="RefSeq" id="WP_340365226.1">
    <property type="nucleotide sequence ID" value="NZ_JBBKZV010000012.1"/>
</dbReference>
<feature type="compositionally biased region" description="Basic and acidic residues" evidence="1">
    <location>
        <begin position="53"/>
        <end position="64"/>
    </location>
</feature>
<comment type="caution">
    <text evidence="2">The sequence shown here is derived from an EMBL/GenBank/DDBJ whole genome shotgun (WGS) entry which is preliminary data.</text>
</comment>
<dbReference type="InterPro" id="IPR003489">
    <property type="entry name" value="RHF/RaiA"/>
</dbReference>
<feature type="region of interest" description="Disordered" evidence="1">
    <location>
        <begin position="98"/>
        <end position="119"/>
    </location>
</feature>
<evidence type="ECO:0000313" key="3">
    <source>
        <dbReference type="Proteomes" id="UP001363010"/>
    </source>
</evidence>
<dbReference type="Proteomes" id="UP001363010">
    <property type="component" value="Unassembled WGS sequence"/>
</dbReference>
<proteinExistence type="predicted"/>
<dbReference type="Pfam" id="PF02482">
    <property type="entry name" value="Ribosomal_S30AE"/>
    <property type="match status" value="1"/>
</dbReference>
<reference evidence="2 3" key="1">
    <citation type="submission" date="2024-03" db="EMBL/GenBank/DDBJ databases">
        <title>Novel species of the genus Variovorax.</title>
        <authorList>
            <person name="Liu Q."/>
            <person name="Xin Y.-H."/>
        </authorList>
    </citation>
    <scope>NUCLEOTIDE SEQUENCE [LARGE SCALE GENOMIC DNA]</scope>
    <source>
        <strain evidence="2 3">KACC 18501</strain>
    </source>
</reference>
<dbReference type="SUPFAM" id="SSF69754">
    <property type="entry name" value="Ribosome binding protein Y (YfiA homologue)"/>
    <property type="match status" value="1"/>
</dbReference>
<dbReference type="EMBL" id="JBBKZV010000012">
    <property type="protein sequence ID" value="MEJ8824191.1"/>
    <property type="molecule type" value="Genomic_DNA"/>
</dbReference>